<dbReference type="GO" id="GO:0016787">
    <property type="term" value="F:hydrolase activity"/>
    <property type="evidence" value="ECO:0007669"/>
    <property type="project" value="UniProtKB-KW"/>
</dbReference>
<reference evidence="3" key="1">
    <citation type="journal article" date="2019" name="Int. J. Syst. Evol. Microbiol.">
        <title>The Global Catalogue of Microorganisms (GCM) 10K type strain sequencing project: providing services to taxonomists for standard genome sequencing and annotation.</title>
        <authorList>
            <consortium name="The Broad Institute Genomics Platform"/>
            <consortium name="The Broad Institute Genome Sequencing Center for Infectious Disease"/>
            <person name="Wu L."/>
            <person name="Ma J."/>
        </authorList>
    </citation>
    <scope>NUCLEOTIDE SEQUENCE [LARGE SCALE GENOMIC DNA]</scope>
    <source>
        <strain evidence="3">KCTC 42644</strain>
    </source>
</reference>
<organism evidence="2 3">
    <name type="scientific">Sphingoaurantiacus capsulatus</name>
    <dbReference type="NCBI Taxonomy" id="1771310"/>
    <lineage>
        <taxon>Bacteria</taxon>
        <taxon>Pseudomonadati</taxon>
        <taxon>Pseudomonadota</taxon>
        <taxon>Alphaproteobacteria</taxon>
        <taxon>Sphingomonadales</taxon>
        <taxon>Sphingosinicellaceae</taxon>
        <taxon>Sphingoaurantiacus</taxon>
    </lineage>
</organism>
<dbReference type="InterPro" id="IPR007404">
    <property type="entry name" value="YdjM-like"/>
</dbReference>
<name>A0ABV7X964_9SPHN</name>
<keyword evidence="1" id="KW-0812">Transmembrane</keyword>
<keyword evidence="3" id="KW-1185">Reference proteome</keyword>
<proteinExistence type="predicted"/>
<dbReference type="PANTHER" id="PTHR40031:SF1">
    <property type="entry name" value="MEMBRANE-BOUND METAL-DEPENDENT HYDROLASE"/>
    <property type="match status" value="1"/>
</dbReference>
<keyword evidence="1" id="KW-1133">Transmembrane helix</keyword>
<evidence type="ECO:0000256" key="1">
    <source>
        <dbReference type="SAM" id="Phobius"/>
    </source>
</evidence>
<feature type="transmembrane region" description="Helical" evidence="1">
    <location>
        <begin position="129"/>
        <end position="153"/>
    </location>
</feature>
<dbReference type="Pfam" id="PF04307">
    <property type="entry name" value="YdjM"/>
    <property type="match status" value="1"/>
</dbReference>
<gene>
    <name evidence="2" type="ORF">ACFOMD_08475</name>
</gene>
<dbReference type="PANTHER" id="PTHR40031">
    <property type="entry name" value="HYPOTHETICAL MEMBRANE SPANNING PROTEIN"/>
    <property type="match status" value="1"/>
</dbReference>
<dbReference type="RefSeq" id="WP_380859814.1">
    <property type="nucleotide sequence ID" value="NZ_JBHRXV010000006.1"/>
</dbReference>
<feature type="transmembrane region" description="Helical" evidence="1">
    <location>
        <begin position="56"/>
        <end position="79"/>
    </location>
</feature>
<accession>A0ABV7X964</accession>
<evidence type="ECO:0000313" key="3">
    <source>
        <dbReference type="Proteomes" id="UP001595615"/>
    </source>
</evidence>
<sequence length="326" mass="35787">MDNLAHGLVGAALGEAGLKEKTGLGMATLILAANLPDIDVLGLFFNENLAWRRGWTHGPVAMLILPPLLVAAMVAFDRWQAKRGKRPPARLPLHVGWLFALAYIGWFTHPLLDFFNTYGIRLLMPFSDRWFYGDTLFIIDPWLWSALAIGVWLSRHRRRRQATAPRIPAQASLALVAGYAALMGASSVAAERIATQAVEARGLGPVRTAVSSPAPVDPFRRDIVVATADSYVFGELRWTPAPVLKLSDQVVPTNMDDPAIEAARREKHMADFLYWSRLPFATIERHADETIVRITDARYSSGATAGRFGEVVKLSPDQAGGAGDRP</sequence>
<dbReference type="EMBL" id="JBHRXV010000006">
    <property type="protein sequence ID" value="MFC3712602.1"/>
    <property type="molecule type" value="Genomic_DNA"/>
</dbReference>
<dbReference type="Proteomes" id="UP001595615">
    <property type="component" value="Unassembled WGS sequence"/>
</dbReference>
<dbReference type="InterPro" id="IPR053170">
    <property type="entry name" value="Transcription_regulator"/>
</dbReference>
<feature type="transmembrane region" description="Helical" evidence="1">
    <location>
        <begin position="91"/>
        <end position="109"/>
    </location>
</feature>
<protein>
    <submittedName>
        <fullName evidence="2">Metal-dependent hydrolase</fullName>
    </submittedName>
</protein>
<comment type="caution">
    <text evidence="2">The sequence shown here is derived from an EMBL/GenBank/DDBJ whole genome shotgun (WGS) entry which is preliminary data.</text>
</comment>
<evidence type="ECO:0000313" key="2">
    <source>
        <dbReference type="EMBL" id="MFC3712602.1"/>
    </source>
</evidence>
<keyword evidence="1" id="KW-0472">Membrane</keyword>
<keyword evidence="2" id="KW-0378">Hydrolase</keyword>